<reference evidence="1" key="1">
    <citation type="submission" date="2013-12" db="EMBL/GenBank/DDBJ databases">
        <authorList>
            <person name="Aslett M."/>
        </authorList>
    </citation>
    <scope>NUCLEOTIDE SEQUENCE [LARGE SCALE GENOMIC DNA]</scope>
    <source>
        <strain evidence="1">Lindley</strain>
    </source>
</reference>
<sequence>MDTAASLRPAQQVVNQIDHKKSGDLLWWIQMMLGNGTPKRQMFDNIFVDKIQTEVDKFDDKCKLLIQKNGLKKNGSMNERENCKSVVAMCQGYFVYYQLFKQFNQIRVMTSQHHFFIYWIATMKGALEIQMKNVALQNGCPDIIEVIRT</sequence>
<dbReference type="Proteomes" id="UP000050741">
    <property type="component" value="Unassembled WGS sequence"/>
</dbReference>
<dbReference type="AlphaFoldDB" id="A0A183BKY2"/>
<organism evidence="1 2">
    <name type="scientific">Globodera pallida</name>
    <name type="common">Potato cyst nematode worm</name>
    <name type="synonym">Heterodera pallida</name>
    <dbReference type="NCBI Taxonomy" id="36090"/>
    <lineage>
        <taxon>Eukaryota</taxon>
        <taxon>Metazoa</taxon>
        <taxon>Ecdysozoa</taxon>
        <taxon>Nematoda</taxon>
        <taxon>Chromadorea</taxon>
        <taxon>Rhabditida</taxon>
        <taxon>Tylenchina</taxon>
        <taxon>Tylenchomorpha</taxon>
        <taxon>Tylenchoidea</taxon>
        <taxon>Heteroderidae</taxon>
        <taxon>Heteroderinae</taxon>
        <taxon>Globodera</taxon>
    </lineage>
</organism>
<accession>A0A183BKY2</accession>
<name>A0A183BKY2_GLOPA</name>
<dbReference type="WBParaSite" id="GPLIN_000126400">
    <property type="protein sequence ID" value="GPLIN_000126400"/>
    <property type="gene ID" value="GPLIN_000126400"/>
</dbReference>
<proteinExistence type="predicted"/>
<evidence type="ECO:0000313" key="1">
    <source>
        <dbReference type="Proteomes" id="UP000050741"/>
    </source>
</evidence>
<evidence type="ECO:0000313" key="2">
    <source>
        <dbReference type="WBParaSite" id="GPLIN_000126400"/>
    </source>
</evidence>
<reference evidence="2" key="3">
    <citation type="submission" date="2016-06" db="UniProtKB">
        <authorList>
            <consortium name="WormBaseParasite"/>
        </authorList>
    </citation>
    <scope>IDENTIFICATION</scope>
</reference>
<protein>
    <submittedName>
        <fullName evidence="2">General transcription factor IIH subunit 4</fullName>
    </submittedName>
</protein>
<keyword evidence="1" id="KW-1185">Reference proteome</keyword>
<reference evidence="1" key="2">
    <citation type="submission" date="2014-05" db="EMBL/GenBank/DDBJ databases">
        <title>The genome and life-stage specific transcriptomes of Globodera pallida elucidate key aspects of plant parasitism by a cyst nematode.</title>
        <authorList>
            <person name="Cotton J.A."/>
            <person name="Lilley C.J."/>
            <person name="Jones L.M."/>
            <person name="Kikuchi T."/>
            <person name="Reid A.J."/>
            <person name="Thorpe P."/>
            <person name="Tsai I.J."/>
            <person name="Beasley H."/>
            <person name="Blok V."/>
            <person name="Cock P.J.A."/>
            <person name="Van den Akker S.E."/>
            <person name="Holroyd N."/>
            <person name="Hunt M."/>
            <person name="Mantelin S."/>
            <person name="Naghra H."/>
            <person name="Pain A."/>
            <person name="Palomares-Rius J.E."/>
            <person name="Zarowiecki M."/>
            <person name="Berriman M."/>
            <person name="Jones J.T."/>
            <person name="Urwin P.E."/>
        </authorList>
    </citation>
    <scope>NUCLEOTIDE SEQUENCE [LARGE SCALE GENOMIC DNA]</scope>
    <source>
        <strain evidence="1">Lindley</strain>
    </source>
</reference>